<dbReference type="EMBL" id="JABBFX010000001">
    <property type="protein sequence ID" value="NML44834.1"/>
    <property type="molecule type" value="Genomic_DNA"/>
</dbReference>
<keyword evidence="1 2" id="KW-0808">Transferase</keyword>
<comment type="caution">
    <text evidence="2">The sequence shown here is derived from an EMBL/GenBank/DDBJ whole genome shotgun (WGS) entry which is preliminary data.</text>
</comment>
<reference evidence="2 3" key="1">
    <citation type="submission" date="2020-04" db="EMBL/GenBank/DDBJ databases">
        <title>Ramlibacter sp. G-1-2-2 isolated from soil.</title>
        <authorList>
            <person name="Dahal R.H."/>
        </authorList>
    </citation>
    <scope>NUCLEOTIDE SEQUENCE [LARGE SCALE GENOMIC DNA]</scope>
    <source>
        <strain evidence="2 3">G-1-2-2</strain>
    </source>
</reference>
<evidence type="ECO:0000313" key="3">
    <source>
        <dbReference type="Proteomes" id="UP000541185"/>
    </source>
</evidence>
<protein>
    <submittedName>
        <fullName evidence="2">CoA transferase</fullName>
    </submittedName>
</protein>
<name>A0A848H2N1_9BURK</name>
<dbReference type="InterPro" id="IPR023606">
    <property type="entry name" value="CoA-Trfase_III_dom_1_sf"/>
</dbReference>
<dbReference type="Gene3D" id="3.30.1540.10">
    <property type="entry name" value="formyl-coa transferase, domain 3"/>
    <property type="match status" value="1"/>
</dbReference>
<keyword evidence="3" id="KW-1185">Reference proteome</keyword>
<dbReference type="SUPFAM" id="SSF89796">
    <property type="entry name" value="CoA-transferase family III (CaiB/BaiF)"/>
    <property type="match status" value="1"/>
</dbReference>
<gene>
    <name evidence="2" type="ORF">HHL11_13840</name>
</gene>
<sequence length="385" mass="42806">MAGPLAGVRILDLTTVVMGPFATQILGDFGADVIKVESPEGDSMRKVGPFVHPGMGPLYMQANRNKRSIVLNLKQQEDKDTLLALVKEVDVLVYNIRPPAMRRLGLDYETLARINPGLIMCGAFGFGEKGPYAGRPAYDDILQAASGISSVFQRVNGKPSYAPINICDRTVGLYLATTISSALFHKQRTGEGQAIELPMFETMAQFVLGDHFGGALFQPPRGETGYKRLLSSQRGPYPTKDGHLCVVVYTDEHWRKFSRMLGVPDLVDNDPRFASLQERTIRSEEMGAYLNSALVVKTTEEWLRLFDEADIPASPVNRIDDLFEDPHLEAVGFWQEMEHPTEGRIRVPAPVGTWSRTQPEVRRLPPNLGENQAEVLQEILGREAR</sequence>
<accession>A0A848H2N1</accession>
<dbReference type="InterPro" id="IPR050483">
    <property type="entry name" value="CoA-transferase_III_domain"/>
</dbReference>
<dbReference type="Proteomes" id="UP000541185">
    <property type="component" value="Unassembled WGS sequence"/>
</dbReference>
<dbReference type="PANTHER" id="PTHR48207">
    <property type="entry name" value="SUCCINATE--HYDROXYMETHYLGLUTARATE COA-TRANSFERASE"/>
    <property type="match status" value="1"/>
</dbReference>
<proteinExistence type="predicted"/>
<dbReference type="AlphaFoldDB" id="A0A848H2N1"/>
<evidence type="ECO:0000313" key="2">
    <source>
        <dbReference type="EMBL" id="NML44834.1"/>
    </source>
</evidence>
<dbReference type="RefSeq" id="WP_169418935.1">
    <property type="nucleotide sequence ID" value="NZ_JABBFX010000001.1"/>
</dbReference>
<dbReference type="GO" id="GO:0008410">
    <property type="term" value="F:CoA-transferase activity"/>
    <property type="evidence" value="ECO:0007669"/>
    <property type="project" value="TreeGrafter"/>
</dbReference>
<dbReference type="Gene3D" id="3.40.50.10540">
    <property type="entry name" value="Crotonobetainyl-coa:carnitine coa-transferase, domain 1"/>
    <property type="match status" value="1"/>
</dbReference>
<dbReference type="InterPro" id="IPR044855">
    <property type="entry name" value="CoA-Trfase_III_dom3_sf"/>
</dbReference>
<organism evidence="2 3">
    <name type="scientific">Ramlibacter agri</name>
    <dbReference type="NCBI Taxonomy" id="2728837"/>
    <lineage>
        <taxon>Bacteria</taxon>
        <taxon>Pseudomonadati</taxon>
        <taxon>Pseudomonadota</taxon>
        <taxon>Betaproteobacteria</taxon>
        <taxon>Burkholderiales</taxon>
        <taxon>Comamonadaceae</taxon>
        <taxon>Ramlibacter</taxon>
    </lineage>
</organism>
<dbReference type="PANTHER" id="PTHR48207:SF4">
    <property type="entry name" value="BLL6097 PROTEIN"/>
    <property type="match status" value="1"/>
</dbReference>
<dbReference type="InterPro" id="IPR003673">
    <property type="entry name" value="CoA-Trfase_fam_III"/>
</dbReference>
<dbReference type="Pfam" id="PF02515">
    <property type="entry name" value="CoA_transf_3"/>
    <property type="match status" value="1"/>
</dbReference>
<evidence type="ECO:0000256" key="1">
    <source>
        <dbReference type="ARBA" id="ARBA00022679"/>
    </source>
</evidence>